<proteinExistence type="predicted"/>
<dbReference type="InterPro" id="IPR011006">
    <property type="entry name" value="CheY-like_superfamily"/>
</dbReference>
<feature type="domain" description="Response regulatory" evidence="2">
    <location>
        <begin position="2"/>
        <end position="117"/>
    </location>
</feature>
<protein>
    <submittedName>
        <fullName evidence="3">Response regulator</fullName>
    </submittedName>
</protein>
<accession>A0A4R5QFA8</accession>
<feature type="modified residue" description="4-aspartylphosphate" evidence="1">
    <location>
        <position position="53"/>
    </location>
</feature>
<dbReference type="AlphaFoldDB" id="A0A4R5QFA8"/>
<dbReference type="SMART" id="SM00448">
    <property type="entry name" value="REC"/>
    <property type="match status" value="1"/>
</dbReference>
<dbReference type="RefSeq" id="WP_133290123.1">
    <property type="nucleotide sequence ID" value="NZ_SMSJ01000026.1"/>
</dbReference>
<dbReference type="EMBL" id="SMSJ01000026">
    <property type="protein sequence ID" value="TDH61127.1"/>
    <property type="molecule type" value="Genomic_DNA"/>
</dbReference>
<organism evidence="3 4">
    <name type="scientific">Dankookia rubra</name>
    <dbReference type="NCBI Taxonomy" id="1442381"/>
    <lineage>
        <taxon>Bacteria</taxon>
        <taxon>Pseudomonadati</taxon>
        <taxon>Pseudomonadota</taxon>
        <taxon>Alphaproteobacteria</taxon>
        <taxon>Acetobacterales</taxon>
        <taxon>Roseomonadaceae</taxon>
        <taxon>Dankookia</taxon>
    </lineage>
</organism>
<sequence>MCVLLVEDDVLVRLTLIEFLEDAGLTVIDVGDASTALDIMEEKASGITVMITDLNLGLGDDGLMLAAKARLNMPDLRVVYATGNPRMLMGHILQPWERAFIKPFDASKLVSEVLTLDQDLRCSMGL</sequence>
<keyword evidence="4" id="KW-1185">Reference proteome</keyword>
<evidence type="ECO:0000259" key="2">
    <source>
        <dbReference type="PROSITE" id="PS50110"/>
    </source>
</evidence>
<dbReference type="SUPFAM" id="SSF52172">
    <property type="entry name" value="CheY-like"/>
    <property type="match status" value="1"/>
</dbReference>
<name>A0A4R5QFA8_9PROT</name>
<evidence type="ECO:0000313" key="3">
    <source>
        <dbReference type="EMBL" id="TDH61127.1"/>
    </source>
</evidence>
<dbReference type="Proteomes" id="UP000295096">
    <property type="component" value="Unassembled WGS sequence"/>
</dbReference>
<dbReference type="Pfam" id="PF00072">
    <property type="entry name" value="Response_reg"/>
    <property type="match status" value="1"/>
</dbReference>
<dbReference type="InterPro" id="IPR001789">
    <property type="entry name" value="Sig_transdc_resp-reg_receiver"/>
</dbReference>
<evidence type="ECO:0000313" key="4">
    <source>
        <dbReference type="Proteomes" id="UP000295096"/>
    </source>
</evidence>
<keyword evidence="1" id="KW-0597">Phosphoprotein</keyword>
<dbReference type="OrthoDB" id="7281522at2"/>
<dbReference type="PROSITE" id="PS50110">
    <property type="entry name" value="RESPONSE_REGULATORY"/>
    <property type="match status" value="1"/>
</dbReference>
<reference evidence="3 4" key="1">
    <citation type="journal article" date="2016" name="J. Microbiol.">
        <title>Dankookia rubra gen. nov., sp. nov., an alphaproteobacterium isolated from sediment of a shallow stream.</title>
        <authorList>
            <person name="Kim W.H."/>
            <person name="Kim D.H."/>
            <person name="Kang K."/>
            <person name="Ahn T.Y."/>
        </authorList>
    </citation>
    <scope>NUCLEOTIDE SEQUENCE [LARGE SCALE GENOMIC DNA]</scope>
    <source>
        <strain evidence="3 4">JCM30602</strain>
    </source>
</reference>
<evidence type="ECO:0000256" key="1">
    <source>
        <dbReference type="PROSITE-ProRule" id="PRU00169"/>
    </source>
</evidence>
<dbReference type="Gene3D" id="3.40.50.2300">
    <property type="match status" value="1"/>
</dbReference>
<comment type="caution">
    <text evidence="3">The sequence shown here is derived from an EMBL/GenBank/DDBJ whole genome shotgun (WGS) entry which is preliminary data.</text>
</comment>
<dbReference type="GO" id="GO:0000160">
    <property type="term" value="P:phosphorelay signal transduction system"/>
    <property type="evidence" value="ECO:0007669"/>
    <property type="project" value="InterPro"/>
</dbReference>
<gene>
    <name evidence="3" type="ORF">E2C06_18670</name>
</gene>